<evidence type="ECO:0000313" key="2">
    <source>
        <dbReference type="Proteomes" id="UP000294359"/>
    </source>
</evidence>
<gene>
    <name evidence="1" type="ORF">E1742_04690</name>
</gene>
<sequence length="214" mass="23352">MFEWSQLAEEYVPARTALASARDDQARRLLAGDCIFGAQTAHWPRSRFMFIVRLDEALEQPRATYDLFLRLSAVRPEEAQREAFLALPAIVAAGDFELAGQYMPQPLARLNQLNELAEGEPLLPAPWTAPRLGAELSAFMADVRLAGAILDGLGRPEEAASLRTAALSGIASDELRSLATQECAMPGTIVRTLVEHQMKLEAPRPDATDPASPT</sequence>
<proteinExistence type="predicted"/>
<dbReference type="Proteomes" id="UP000294359">
    <property type="component" value="Chromosome"/>
</dbReference>
<dbReference type="RefSeq" id="WP_134383777.1">
    <property type="nucleotide sequence ID" value="NZ_BMWW01000005.1"/>
</dbReference>
<name>A0ABX5S5E9_9BURK</name>
<reference evidence="1 2" key="1">
    <citation type="submission" date="2019-03" db="EMBL/GenBank/DDBJ databases">
        <title>Draft Genome Sequences of Six Type Strains of the Genus Massilia.</title>
        <authorList>
            <person name="Miess H."/>
            <person name="Frediansyhah A."/>
            <person name="Gross H."/>
        </authorList>
    </citation>
    <scope>NUCLEOTIDE SEQUENCE [LARGE SCALE GENOMIC DNA]</scope>
    <source>
        <strain evidence="1 2">DSM 17505</strain>
    </source>
</reference>
<evidence type="ECO:0000313" key="1">
    <source>
        <dbReference type="EMBL" id="QBQ35538.1"/>
    </source>
</evidence>
<accession>A0ABX5S5E9</accession>
<protein>
    <submittedName>
        <fullName evidence="1">Uncharacterized protein</fullName>
    </submittedName>
</protein>
<organism evidence="1 2">
    <name type="scientific">Pseudoduganella plicata</name>
    <dbReference type="NCBI Taxonomy" id="321984"/>
    <lineage>
        <taxon>Bacteria</taxon>
        <taxon>Pseudomonadati</taxon>
        <taxon>Pseudomonadota</taxon>
        <taxon>Betaproteobacteria</taxon>
        <taxon>Burkholderiales</taxon>
        <taxon>Oxalobacteraceae</taxon>
        <taxon>Telluria group</taxon>
        <taxon>Pseudoduganella</taxon>
    </lineage>
</organism>
<keyword evidence="2" id="KW-1185">Reference proteome</keyword>
<dbReference type="EMBL" id="CP038026">
    <property type="protein sequence ID" value="QBQ35538.1"/>
    <property type="molecule type" value="Genomic_DNA"/>
</dbReference>